<sequence length="246" mass="27341">MSEIGTGLQNASGIRASVERAGYAFVEASDMRTALARFGTLADWPAFAESWNDLEVDTYMGDGGRYRKRRFGVYGAERQGPIVRGAHQPHYQGLDYNNLNGGIERWFKPVTEEIGDGASMRTILEYCRALFGRLSPETAKWHIEVHQFRIEAKIGVAGKPTPEGMHRDGVDYVLVLLINRRNIASGTTTVHDLDKRALGSFTLTDPLDAALVDDARCYHGVTPVEPENPALPAYRDVLVVTFKKKQ</sequence>
<evidence type="ECO:0000313" key="1">
    <source>
        <dbReference type="EMBL" id="MCC8431023.1"/>
    </source>
</evidence>
<dbReference type="Gene3D" id="2.60.120.620">
    <property type="entry name" value="q2cbj1_9rhob like domain"/>
    <property type="match status" value="1"/>
</dbReference>
<reference evidence="1 2" key="1">
    <citation type="submission" date="2021-11" db="EMBL/GenBank/DDBJ databases">
        <authorList>
            <person name="Lee D.-H."/>
            <person name="Kim S.-B."/>
        </authorList>
    </citation>
    <scope>NUCLEOTIDE SEQUENCE [LARGE SCALE GENOMIC DNA]</scope>
    <source>
        <strain evidence="1 2">KCTC 52223</strain>
    </source>
</reference>
<proteinExistence type="predicted"/>
<dbReference type="Proteomes" id="UP001198862">
    <property type="component" value="Unassembled WGS sequence"/>
</dbReference>
<dbReference type="InterPro" id="IPR018724">
    <property type="entry name" value="2OG-Fe_dioxygenase"/>
</dbReference>
<keyword evidence="1" id="KW-0560">Oxidoreductase</keyword>
<comment type="caution">
    <text evidence="1">The sequence shown here is derived from an EMBL/GenBank/DDBJ whole genome shotgun (WGS) entry which is preliminary data.</text>
</comment>
<name>A0ABS8KYA5_9HYPH</name>
<gene>
    <name evidence="1" type="ORF">LJ725_18770</name>
</gene>
<evidence type="ECO:0000313" key="2">
    <source>
        <dbReference type="Proteomes" id="UP001198862"/>
    </source>
</evidence>
<dbReference type="EMBL" id="JAJISD010000008">
    <property type="protein sequence ID" value="MCC8431023.1"/>
    <property type="molecule type" value="Genomic_DNA"/>
</dbReference>
<protein>
    <submittedName>
        <fullName evidence="1">2OG-Fe dioxygenase family protein</fullName>
    </submittedName>
</protein>
<dbReference type="RefSeq" id="WP_230552176.1">
    <property type="nucleotide sequence ID" value="NZ_JAJISD010000008.1"/>
</dbReference>
<keyword evidence="1" id="KW-0223">Dioxygenase</keyword>
<dbReference type="GO" id="GO:0051213">
    <property type="term" value="F:dioxygenase activity"/>
    <property type="evidence" value="ECO:0007669"/>
    <property type="project" value="UniProtKB-KW"/>
</dbReference>
<accession>A0ABS8KYA5</accession>
<organism evidence="1 2">
    <name type="scientific">Reyranella aquatilis</name>
    <dbReference type="NCBI Taxonomy" id="2035356"/>
    <lineage>
        <taxon>Bacteria</taxon>
        <taxon>Pseudomonadati</taxon>
        <taxon>Pseudomonadota</taxon>
        <taxon>Alphaproteobacteria</taxon>
        <taxon>Hyphomicrobiales</taxon>
        <taxon>Reyranellaceae</taxon>
        <taxon>Reyranella</taxon>
    </lineage>
</organism>
<keyword evidence="2" id="KW-1185">Reference proteome</keyword>
<dbReference type="Pfam" id="PF10014">
    <property type="entry name" value="2OG-Fe_Oxy_2"/>
    <property type="match status" value="1"/>
</dbReference>